<dbReference type="SUPFAM" id="SSF54001">
    <property type="entry name" value="Cysteine proteinases"/>
    <property type="match status" value="1"/>
</dbReference>
<dbReference type="InterPro" id="IPR028889">
    <property type="entry name" value="USP"/>
</dbReference>
<keyword evidence="2" id="KW-0833">Ubl conjugation pathway</keyword>
<dbReference type="InterPro" id="IPR050185">
    <property type="entry name" value="Ub_carboxyl-term_hydrolase"/>
</dbReference>
<dbReference type="GO" id="GO:0016579">
    <property type="term" value="P:protein deubiquitination"/>
    <property type="evidence" value="ECO:0007669"/>
    <property type="project" value="InterPro"/>
</dbReference>
<comment type="similarity">
    <text evidence="2">Belongs to the peptidase C19 family.</text>
</comment>
<dbReference type="Proteomes" id="UP000663864">
    <property type="component" value="Unassembled WGS sequence"/>
</dbReference>
<dbReference type="EC" id="3.4.19.12" evidence="2"/>
<dbReference type="Pfam" id="PF00443">
    <property type="entry name" value="UCH"/>
    <property type="match status" value="1"/>
</dbReference>
<dbReference type="AlphaFoldDB" id="A0A813T091"/>
<gene>
    <name evidence="4" type="ORF">ZHD862_LOCUS2534</name>
</gene>
<dbReference type="InterPro" id="IPR018200">
    <property type="entry name" value="USP_CS"/>
</dbReference>
<keyword evidence="2" id="KW-0645">Protease</keyword>
<dbReference type="InterPro" id="IPR001394">
    <property type="entry name" value="Peptidase_C19_UCH"/>
</dbReference>
<dbReference type="EMBL" id="CAJNOT010000050">
    <property type="protein sequence ID" value="CAF0803401.1"/>
    <property type="molecule type" value="Genomic_DNA"/>
</dbReference>
<sequence length="434" mass="50245">MVPRPSNKYPIGSKPLGLVNLGNTCFMNSALQCLIHVAPLTNFFLDGFARVHTSDDHHDSYNPFDTCGEMTGAYADLIWNMQRSDRIDSDYIHSFKPIRMKETIGYFVPSFATSDQQDAQEFITFLLDVIHDELKEKNKPDQNTIIQQLFFGTLISKVTCLKCNHVKSTTNRIVFLPISLNHQQRLFVVNFLTKDGIQDRTSVNVAANGRVENLVQQFLELNDLSHLFNQIIVIEAKSEEQLQFETPLRRLFEDEVTLIEQDHYISRFQSNRFDEELDNLRLEECLQGFVSLEKLEDIWVCQQNTCQQATLVSKQLQFKSLPHVVIIQLKRFSYTNSFRRKLDTFVDYPIDGLDLSELLLSSSSSKKENAIYDLIAVSNHIGSIHGGHYTAYARQDPSMDEWYEFDDSYVSTIYSKQKIVSKYAYLLFYIKRTK</sequence>
<feature type="domain" description="USP" evidence="3">
    <location>
        <begin position="16"/>
        <end position="432"/>
    </location>
</feature>
<dbReference type="PANTHER" id="PTHR21646">
    <property type="entry name" value="UBIQUITIN CARBOXYL-TERMINAL HYDROLASE"/>
    <property type="match status" value="1"/>
</dbReference>
<keyword evidence="2" id="KW-0788">Thiol protease</keyword>
<evidence type="ECO:0000259" key="3">
    <source>
        <dbReference type="PROSITE" id="PS50235"/>
    </source>
</evidence>
<dbReference type="PROSITE" id="PS50235">
    <property type="entry name" value="USP_3"/>
    <property type="match status" value="1"/>
</dbReference>
<dbReference type="PROSITE" id="PS00973">
    <property type="entry name" value="USP_2"/>
    <property type="match status" value="1"/>
</dbReference>
<keyword evidence="2" id="KW-0378">Hydrolase</keyword>
<protein>
    <recommendedName>
        <fullName evidence="2">Ubiquitin carboxyl-terminal hydrolase</fullName>
        <ecNumber evidence="2">3.4.19.12</ecNumber>
    </recommendedName>
</protein>
<reference evidence="4" key="1">
    <citation type="submission" date="2021-02" db="EMBL/GenBank/DDBJ databases">
        <authorList>
            <person name="Nowell W R."/>
        </authorList>
    </citation>
    <scope>NUCLEOTIDE SEQUENCE</scope>
</reference>
<evidence type="ECO:0000313" key="4">
    <source>
        <dbReference type="EMBL" id="CAF0803401.1"/>
    </source>
</evidence>
<name>A0A813T091_9BILA</name>
<dbReference type="PROSITE" id="PS00972">
    <property type="entry name" value="USP_1"/>
    <property type="match status" value="1"/>
</dbReference>
<accession>A0A813T091</accession>
<organism evidence="4 5">
    <name type="scientific">Rotaria sordida</name>
    <dbReference type="NCBI Taxonomy" id="392033"/>
    <lineage>
        <taxon>Eukaryota</taxon>
        <taxon>Metazoa</taxon>
        <taxon>Spiralia</taxon>
        <taxon>Gnathifera</taxon>
        <taxon>Rotifera</taxon>
        <taxon>Eurotatoria</taxon>
        <taxon>Bdelloidea</taxon>
        <taxon>Philodinida</taxon>
        <taxon>Philodinidae</taxon>
        <taxon>Rotaria</taxon>
    </lineage>
</organism>
<evidence type="ECO:0000256" key="2">
    <source>
        <dbReference type="RuleBase" id="RU366025"/>
    </source>
</evidence>
<comment type="caution">
    <text evidence="4">The sequence shown here is derived from an EMBL/GenBank/DDBJ whole genome shotgun (WGS) entry which is preliminary data.</text>
</comment>
<dbReference type="GO" id="GO:0004843">
    <property type="term" value="F:cysteine-type deubiquitinase activity"/>
    <property type="evidence" value="ECO:0007669"/>
    <property type="project" value="UniProtKB-UniRule"/>
</dbReference>
<dbReference type="InterPro" id="IPR038765">
    <property type="entry name" value="Papain-like_cys_pep_sf"/>
</dbReference>
<comment type="catalytic activity">
    <reaction evidence="1 2">
        <text>Thiol-dependent hydrolysis of ester, thioester, amide, peptide and isopeptide bonds formed by the C-terminal Gly of ubiquitin (a 76-residue protein attached to proteins as an intracellular targeting signal).</text>
        <dbReference type="EC" id="3.4.19.12"/>
    </reaction>
</comment>
<proteinExistence type="inferred from homology"/>
<dbReference type="GO" id="GO:0006508">
    <property type="term" value="P:proteolysis"/>
    <property type="evidence" value="ECO:0007669"/>
    <property type="project" value="UniProtKB-KW"/>
</dbReference>
<dbReference type="Gene3D" id="3.90.70.10">
    <property type="entry name" value="Cysteine proteinases"/>
    <property type="match status" value="1"/>
</dbReference>
<evidence type="ECO:0000313" key="5">
    <source>
        <dbReference type="Proteomes" id="UP000663864"/>
    </source>
</evidence>
<evidence type="ECO:0000256" key="1">
    <source>
        <dbReference type="ARBA" id="ARBA00000707"/>
    </source>
</evidence>